<dbReference type="GO" id="GO:0090251">
    <property type="term" value="P:protein localization involved in establishment of planar polarity"/>
    <property type="evidence" value="ECO:0000318"/>
    <property type="project" value="GO_Central"/>
</dbReference>
<dbReference type="RefSeq" id="XP_035693445.1">
    <property type="nucleotide sequence ID" value="XM_035837552.1"/>
</dbReference>
<dbReference type="InterPro" id="IPR036028">
    <property type="entry name" value="SH3-like_dom_sf"/>
</dbReference>
<dbReference type="OrthoDB" id="5340910at2759"/>
<sequence length="698" mass="79212">MPSKDKGPLQTAQREGDELKRKVDNVSQEAQSLLDDTTIPERTTKLSDLYRESISLKETANSLHKKVSALRKGDEPIKVPDFDRKKKDEVKRVDGLRDQLEKLISKLEPDEVEEDYFRKVQEKGGAQSATETDDTETGEESEEETDEGESEDEDESEEDSEEESEEETDEDEEESEVEQTTTEVKDHTLRQWEALSDFKGEQEGDLNFKKGDILSIVETQDDGWWVAEDKNGKRGLVPSTYLQVYDKFPEVHSPEAEEKEDLDASKASGKSLWRKVSKAFTETTVTDVLSAMGGIPSGFRHSTLHKLLEEDETYTTGHYIYPKLSESHLSFRDLHWNPTDCKIRSKTVRIQRTFTLWNCKAVPDTGSALDVKSRHVRVALFDGVKVLSNIHTVQAKWLEKEPKTWTFNPRVQGMLPSILDGECFVRSNNMEQNIGLLFELGVTYVRTKTGEQGELSCGWAHLKLFDDNGSPIANKSYDCTLNGGTPYEKGVEVDPAVSRTASGSRFKSLLTANKQPHLIVKVGTPNKERKDILDMLPDTLVSSVHYAEFTAYYRQILADTLLRDRLNMYTADLIHSPVLAQFPKAIMQTDIMDAVRSVWGEKMKTMKKANKRDSEQMKTLFSQVFLETAYALLFSTSLPEYKWWDGSVMDARWKEISKFLKKNQQKGGLASLLSPDCLHEPFNIAEVSFDLLSTNCTT</sequence>
<dbReference type="PANTHER" id="PTHR15176">
    <property type="entry name" value="NEPHROCYSTIN"/>
    <property type="match status" value="1"/>
</dbReference>
<organism evidence="5 6">
    <name type="scientific">Branchiostoma floridae</name>
    <name type="common">Florida lancelet</name>
    <name type="synonym">Amphioxus</name>
    <dbReference type="NCBI Taxonomy" id="7739"/>
    <lineage>
        <taxon>Eukaryota</taxon>
        <taxon>Metazoa</taxon>
        <taxon>Chordata</taxon>
        <taxon>Cephalochordata</taxon>
        <taxon>Leptocardii</taxon>
        <taxon>Amphioxiformes</taxon>
        <taxon>Branchiostomatidae</taxon>
        <taxon>Branchiostoma</taxon>
    </lineage>
</organism>
<dbReference type="InterPro" id="IPR030642">
    <property type="entry name" value="NPHP1_SH3"/>
</dbReference>
<accession>A0A9J7M6F1</accession>
<dbReference type="InterPro" id="IPR001452">
    <property type="entry name" value="SH3_domain"/>
</dbReference>
<protein>
    <submittedName>
        <fullName evidence="6">Nephrocystin-1-like</fullName>
    </submittedName>
</protein>
<feature type="region of interest" description="Disordered" evidence="3">
    <location>
        <begin position="97"/>
        <end position="189"/>
    </location>
</feature>
<dbReference type="KEGG" id="bfo:118427657"/>
<reference evidence="6" key="2">
    <citation type="submission" date="2025-08" db="UniProtKB">
        <authorList>
            <consortium name="RefSeq"/>
        </authorList>
    </citation>
    <scope>IDENTIFICATION</scope>
    <source>
        <strain evidence="6">S238N-H82</strain>
        <tissue evidence="6">Testes</tissue>
    </source>
</reference>
<dbReference type="Pfam" id="PF00018">
    <property type="entry name" value="SH3_1"/>
    <property type="match status" value="1"/>
</dbReference>
<evidence type="ECO:0000313" key="5">
    <source>
        <dbReference type="Proteomes" id="UP000001554"/>
    </source>
</evidence>
<reference evidence="5" key="1">
    <citation type="journal article" date="2020" name="Nat. Ecol. Evol.">
        <title>Deeply conserved synteny resolves early events in vertebrate evolution.</title>
        <authorList>
            <person name="Simakov O."/>
            <person name="Marletaz F."/>
            <person name="Yue J.X."/>
            <person name="O'Connell B."/>
            <person name="Jenkins J."/>
            <person name="Brandt A."/>
            <person name="Calef R."/>
            <person name="Tung C.H."/>
            <person name="Huang T.K."/>
            <person name="Schmutz J."/>
            <person name="Satoh N."/>
            <person name="Yu J.K."/>
            <person name="Putnam N.H."/>
            <person name="Green R.E."/>
            <person name="Rokhsar D.S."/>
        </authorList>
    </citation>
    <scope>NUCLEOTIDE SEQUENCE [LARGE SCALE GENOMIC DNA]</scope>
    <source>
        <strain evidence="5">S238N-H82</strain>
    </source>
</reference>
<evidence type="ECO:0000259" key="4">
    <source>
        <dbReference type="PROSITE" id="PS50002"/>
    </source>
</evidence>
<dbReference type="SUPFAM" id="SSF50044">
    <property type="entry name" value="SH3-domain"/>
    <property type="match status" value="1"/>
</dbReference>
<evidence type="ECO:0000256" key="3">
    <source>
        <dbReference type="SAM" id="MobiDB-lite"/>
    </source>
</evidence>
<evidence type="ECO:0000313" key="6">
    <source>
        <dbReference type="RefSeq" id="XP_035693445.1"/>
    </source>
</evidence>
<dbReference type="InterPro" id="IPR039687">
    <property type="entry name" value="NPHP1"/>
</dbReference>
<dbReference type="PROSITE" id="PS50002">
    <property type="entry name" value="SH3"/>
    <property type="match status" value="1"/>
</dbReference>
<feature type="domain" description="SH3" evidence="4">
    <location>
        <begin position="187"/>
        <end position="247"/>
    </location>
</feature>
<dbReference type="PANTHER" id="PTHR15176:SF1">
    <property type="entry name" value="NEPHROCYSTIN-1"/>
    <property type="match status" value="1"/>
</dbReference>
<dbReference type="GO" id="GO:0005929">
    <property type="term" value="C:cilium"/>
    <property type="evidence" value="ECO:0000318"/>
    <property type="project" value="GO_Central"/>
</dbReference>
<evidence type="ECO:0000256" key="1">
    <source>
        <dbReference type="ARBA" id="ARBA00022443"/>
    </source>
</evidence>
<feature type="region of interest" description="Disordered" evidence="3">
    <location>
        <begin position="1"/>
        <end position="38"/>
    </location>
</feature>
<feature type="compositionally biased region" description="Acidic residues" evidence="3">
    <location>
        <begin position="131"/>
        <end position="177"/>
    </location>
</feature>
<evidence type="ECO:0000256" key="2">
    <source>
        <dbReference type="PROSITE-ProRule" id="PRU00192"/>
    </source>
</evidence>
<keyword evidence="5" id="KW-1185">Reference proteome</keyword>
<dbReference type="GO" id="GO:0005737">
    <property type="term" value="C:cytoplasm"/>
    <property type="evidence" value="ECO:0000318"/>
    <property type="project" value="GO_Central"/>
</dbReference>
<dbReference type="CDD" id="cd11770">
    <property type="entry name" value="SH3_Nephrocystin"/>
    <property type="match status" value="1"/>
</dbReference>
<dbReference type="AlphaFoldDB" id="A0A9J7M6F1"/>
<proteinExistence type="predicted"/>
<dbReference type="PRINTS" id="PR00452">
    <property type="entry name" value="SH3DOMAIN"/>
</dbReference>
<name>A0A9J7M6F1_BRAFL</name>
<keyword evidence="1 2" id="KW-0728">SH3 domain</keyword>
<dbReference type="Gene3D" id="2.30.30.40">
    <property type="entry name" value="SH3 Domains"/>
    <property type="match status" value="1"/>
</dbReference>
<feature type="compositionally biased region" description="Basic and acidic residues" evidence="3">
    <location>
        <begin position="97"/>
        <end position="122"/>
    </location>
</feature>
<dbReference type="GeneID" id="118427657"/>
<dbReference type="OMA" id="CYLIALM"/>
<gene>
    <name evidence="6" type="primary">LOC118427657</name>
</gene>
<dbReference type="SMART" id="SM00326">
    <property type="entry name" value="SH3"/>
    <property type="match status" value="1"/>
</dbReference>
<feature type="compositionally biased region" description="Polar residues" evidence="3">
    <location>
        <begin position="25"/>
        <end position="35"/>
    </location>
</feature>
<dbReference type="Proteomes" id="UP000001554">
    <property type="component" value="Chromosome 1"/>
</dbReference>
<feature type="compositionally biased region" description="Basic and acidic residues" evidence="3">
    <location>
        <begin position="14"/>
        <end position="24"/>
    </location>
</feature>